<protein>
    <recommendedName>
        <fullName evidence="4">GATA-type domain-containing protein</fullName>
    </recommendedName>
</protein>
<evidence type="ECO:0008006" key="4">
    <source>
        <dbReference type="Google" id="ProtNLM"/>
    </source>
</evidence>
<dbReference type="Gene3D" id="3.30.50.10">
    <property type="entry name" value="Erythroid Transcription Factor GATA-1, subunit A"/>
    <property type="match status" value="1"/>
</dbReference>
<organism evidence="2 3">
    <name type="scientific">Botryobasidium botryosum (strain FD-172 SS1)</name>
    <dbReference type="NCBI Taxonomy" id="930990"/>
    <lineage>
        <taxon>Eukaryota</taxon>
        <taxon>Fungi</taxon>
        <taxon>Dikarya</taxon>
        <taxon>Basidiomycota</taxon>
        <taxon>Agaricomycotina</taxon>
        <taxon>Agaricomycetes</taxon>
        <taxon>Cantharellales</taxon>
        <taxon>Botryobasidiaceae</taxon>
        <taxon>Botryobasidium</taxon>
    </lineage>
</organism>
<dbReference type="GO" id="GO:0008270">
    <property type="term" value="F:zinc ion binding"/>
    <property type="evidence" value="ECO:0007669"/>
    <property type="project" value="InterPro"/>
</dbReference>
<feature type="compositionally biased region" description="Low complexity" evidence="1">
    <location>
        <begin position="207"/>
        <end position="216"/>
    </location>
</feature>
<accession>A0A067MPJ6</accession>
<dbReference type="EMBL" id="KL198041">
    <property type="protein sequence ID" value="KDQ13787.1"/>
    <property type="molecule type" value="Genomic_DNA"/>
</dbReference>
<dbReference type="InterPro" id="IPR013088">
    <property type="entry name" value="Znf_NHR/GATA"/>
</dbReference>
<keyword evidence="3" id="KW-1185">Reference proteome</keyword>
<feature type="region of interest" description="Disordered" evidence="1">
    <location>
        <begin position="1"/>
        <end position="23"/>
    </location>
</feature>
<dbReference type="Proteomes" id="UP000027195">
    <property type="component" value="Unassembled WGS sequence"/>
</dbReference>
<name>A0A067MPJ6_BOTB1</name>
<sequence>MHPQPSDQLGAEERDGRPGDQHANLVGDDWHCSNCGCPASIAIGRRSGPLGDKTLCGACAKYYHRHRQLEAVVYNPDMEFHLKKRRDAEEGRLQVVALESEEPPVGEGSNLNEMLSSQAQSLSGVHESTNGPSYPPDVPNWIPTCLEALKAEFPYDEISVVPRLGTPLEWRLTCADCPGKLYLPGPNESLENFQVHLKNRVHRQNVSRRVQNQRSSEPQQQSY</sequence>
<gene>
    <name evidence="2" type="ORF">BOTBODRAFT_175218</name>
</gene>
<evidence type="ECO:0000256" key="1">
    <source>
        <dbReference type="SAM" id="MobiDB-lite"/>
    </source>
</evidence>
<dbReference type="AlphaFoldDB" id="A0A067MPJ6"/>
<dbReference type="OrthoDB" id="515064at2759"/>
<proteinExistence type="predicted"/>
<dbReference type="STRING" id="930990.A0A067MPJ6"/>
<feature type="region of interest" description="Disordered" evidence="1">
    <location>
        <begin position="202"/>
        <end position="223"/>
    </location>
</feature>
<dbReference type="InParanoid" id="A0A067MPJ6"/>
<evidence type="ECO:0000313" key="2">
    <source>
        <dbReference type="EMBL" id="KDQ13787.1"/>
    </source>
</evidence>
<evidence type="ECO:0000313" key="3">
    <source>
        <dbReference type="Proteomes" id="UP000027195"/>
    </source>
</evidence>
<reference evidence="3" key="1">
    <citation type="journal article" date="2014" name="Proc. Natl. Acad. Sci. U.S.A.">
        <title>Extensive sampling of basidiomycete genomes demonstrates inadequacy of the white-rot/brown-rot paradigm for wood decay fungi.</title>
        <authorList>
            <person name="Riley R."/>
            <person name="Salamov A.A."/>
            <person name="Brown D.W."/>
            <person name="Nagy L.G."/>
            <person name="Floudas D."/>
            <person name="Held B.W."/>
            <person name="Levasseur A."/>
            <person name="Lombard V."/>
            <person name="Morin E."/>
            <person name="Otillar R."/>
            <person name="Lindquist E.A."/>
            <person name="Sun H."/>
            <person name="LaButti K.M."/>
            <person name="Schmutz J."/>
            <person name="Jabbour D."/>
            <person name="Luo H."/>
            <person name="Baker S.E."/>
            <person name="Pisabarro A.G."/>
            <person name="Walton J.D."/>
            <person name="Blanchette R.A."/>
            <person name="Henrissat B."/>
            <person name="Martin F."/>
            <person name="Cullen D."/>
            <person name="Hibbett D.S."/>
            <person name="Grigoriev I.V."/>
        </authorList>
    </citation>
    <scope>NUCLEOTIDE SEQUENCE [LARGE SCALE GENOMIC DNA]</scope>
    <source>
        <strain evidence="3">FD-172 SS1</strain>
    </source>
</reference>
<feature type="compositionally biased region" description="Basic and acidic residues" evidence="1">
    <location>
        <begin position="11"/>
        <end position="20"/>
    </location>
</feature>
<dbReference type="GO" id="GO:0006355">
    <property type="term" value="P:regulation of DNA-templated transcription"/>
    <property type="evidence" value="ECO:0007669"/>
    <property type="project" value="InterPro"/>
</dbReference>
<dbReference type="HOGENOM" id="CLU_1239945_0_0_1"/>